<proteinExistence type="predicted"/>
<dbReference type="CDD" id="cd12952">
    <property type="entry name" value="MMP_ACEL2062"/>
    <property type="match status" value="1"/>
</dbReference>
<dbReference type="InterPro" id="IPR038555">
    <property type="entry name" value="Zincin_1_sf"/>
</dbReference>
<dbReference type="Gene3D" id="3.30.2010.20">
    <property type="match status" value="1"/>
</dbReference>
<sequence length="133" mass="15247">MSELSPPNFYISRRRFEEIVAEALEEIPEALWQMVDNLVVTVEEWPSRRHLESVGLPPGHTLLGLYEGVPLTQRTTHYTLAPPDKITIFRGPILEICPPDEKAIRAQIRRTVLHEIAHHFGISDERLIELGAY</sequence>
<dbReference type="InterPro" id="IPR010428">
    <property type="entry name" value="Zincin_1"/>
</dbReference>
<gene>
    <name evidence="1" type="ORF">ENQ20_17550</name>
</gene>
<evidence type="ECO:0000313" key="1">
    <source>
        <dbReference type="EMBL" id="HDX33272.1"/>
    </source>
</evidence>
<dbReference type="EMBL" id="DSMG01000183">
    <property type="protein sequence ID" value="HDX33272.1"/>
    <property type="molecule type" value="Genomic_DNA"/>
</dbReference>
<dbReference type="AlphaFoldDB" id="A0A7C1FHS8"/>
<accession>A0A7C1FHS8</accession>
<name>A0A7C1FHS8_9CHLR</name>
<dbReference type="SUPFAM" id="SSF55486">
    <property type="entry name" value="Metalloproteases ('zincins'), catalytic domain"/>
    <property type="match status" value="1"/>
</dbReference>
<reference evidence="1" key="1">
    <citation type="journal article" date="2020" name="mSystems">
        <title>Genome- and Community-Level Interaction Insights into Carbon Utilization and Element Cycling Functions of Hydrothermarchaeota in Hydrothermal Sediment.</title>
        <authorList>
            <person name="Zhou Z."/>
            <person name="Liu Y."/>
            <person name="Xu W."/>
            <person name="Pan J."/>
            <person name="Luo Z.H."/>
            <person name="Li M."/>
        </authorList>
    </citation>
    <scope>NUCLEOTIDE SEQUENCE [LARGE SCALE GENOMIC DNA]</scope>
    <source>
        <strain evidence="1">SpSt-289</strain>
    </source>
</reference>
<organism evidence="1">
    <name type="scientific">Caldilinea aerophila</name>
    <dbReference type="NCBI Taxonomy" id="133453"/>
    <lineage>
        <taxon>Bacteria</taxon>
        <taxon>Bacillati</taxon>
        <taxon>Chloroflexota</taxon>
        <taxon>Caldilineae</taxon>
        <taxon>Caldilineales</taxon>
        <taxon>Caldilineaceae</taxon>
        <taxon>Caldilinea</taxon>
    </lineage>
</organism>
<protein>
    <submittedName>
        <fullName evidence="1">Metallopeptidase family protein</fullName>
    </submittedName>
</protein>
<comment type="caution">
    <text evidence="1">The sequence shown here is derived from an EMBL/GenBank/DDBJ whole genome shotgun (WGS) entry which is preliminary data.</text>
</comment>
<dbReference type="Pfam" id="PF06262">
    <property type="entry name" value="Zincin_1"/>
    <property type="match status" value="1"/>
</dbReference>